<evidence type="ECO:0000313" key="3">
    <source>
        <dbReference type="Proteomes" id="UP001527925"/>
    </source>
</evidence>
<evidence type="ECO:0000313" key="2">
    <source>
        <dbReference type="EMBL" id="KAL2916802.1"/>
    </source>
</evidence>
<feature type="compositionally biased region" description="Polar residues" evidence="1">
    <location>
        <begin position="211"/>
        <end position="220"/>
    </location>
</feature>
<reference evidence="2 3" key="1">
    <citation type="submission" date="2023-09" db="EMBL/GenBank/DDBJ databases">
        <title>Pangenome analysis of Batrachochytrium dendrobatidis and related Chytrids.</title>
        <authorList>
            <person name="Yacoub M.N."/>
            <person name="Stajich J.E."/>
            <person name="James T.Y."/>
        </authorList>
    </citation>
    <scope>NUCLEOTIDE SEQUENCE [LARGE SCALE GENOMIC DNA]</scope>
    <source>
        <strain evidence="2 3">JEL0888</strain>
    </source>
</reference>
<protein>
    <recommendedName>
        <fullName evidence="4">Spindle and kinetochore-associated protein 3</fullName>
    </recommendedName>
</protein>
<feature type="region of interest" description="Disordered" evidence="1">
    <location>
        <begin position="178"/>
        <end position="221"/>
    </location>
</feature>
<dbReference type="Proteomes" id="UP001527925">
    <property type="component" value="Unassembled WGS sequence"/>
</dbReference>
<organism evidence="2 3">
    <name type="scientific">Polyrhizophydium stewartii</name>
    <dbReference type="NCBI Taxonomy" id="2732419"/>
    <lineage>
        <taxon>Eukaryota</taxon>
        <taxon>Fungi</taxon>
        <taxon>Fungi incertae sedis</taxon>
        <taxon>Chytridiomycota</taxon>
        <taxon>Chytridiomycota incertae sedis</taxon>
        <taxon>Chytridiomycetes</taxon>
        <taxon>Rhizophydiales</taxon>
        <taxon>Rhizophydiales incertae sedis</taxon>
        <taxon>Polyrhizophydium</taxon>
    </lineage>
</organism>
<feature type="compositionally biased region" description="Polar residues" evidence="1">
    <location>
        <begin position="372"/>
        <end position="382"/>
    </location>
</feature>
<sequence length="507" mass="53903">MSEIAHLRSALERLAVAATHIDHDVAALMSELSAPQVLSESASADLDAFERRWQPAVARQRATVEAVARQLDFGQPAPSAPNADMLARAAEAALAHFQAQTESLKGVLEELGVPDMRELDVRLPPPPPPPAKQPLQLQPYQQPQLEPQPQHHQHPTLHQQPVAASLSDALEAPPIAAMAEPPTPAFAPPPTPAQQPLPSTPVQLRDKRKSSVLSPLSPQTPFGRVLANIASSGALSQIAPSRARFDEIPDSPTLEDLGLSSLSRQMLEGKPQASSASGGASARAARSDAGLSRFESLSLSSARAGSPEIASAAQGRPAIARQPSAASMRLRSAMSMSSIDSPELSEQALPSLTHHIGARNSSTSLASSLNSPQMPELQSTHFGTLAGAPDTPVAPTKSNGLMSDALLPELTSTEFADLEPFWKGQISKQFVDSAIDEINELITDRWLMGGRSLTTDADSFTLGELARASQMDSNKLNTVLLALLQANRIRLVKAASSFSDQRYRVAH</sequence>
<proteinExistence type="predicted"/>
<feature type="region of interest" description="Disordered" evidence="1">
    <location>
        <begin position="362"/>
        <end position="400"/>
    </location>
</feature>
<feature type="region of interest" description="Disordered" evidence="1">
    <location>
        <begin position="307"/>
        <end position="329"/>
    </location>
</feature>
<name>A0ABR4NBD9_9FUNG</name>
<keyword evidence="3" id="KW-1185">Reference proteome</keyword>
<feature type="compositionally biased region" description="Pro residues" evidence="1">
    <location>
        <begin position="181"/>
        <end position="199"/>
    </location>
</feature>
<accession>A0ABR4NBD9</accession>
<evidence type="ECO:0000256" key="1">
    <source>
        <dbReference type="SAM" id="MobiDB-lite"/>
    </source>
</evidence>
<evidence type="ECO:0008006" key="4">
    <source>
        <dbReference type="Google" id="ProtNLM"/>
    </source>
</evidence>
<comment type="caution">
    <text evidence="2">The sequence shown here is derived from an EMBL/GenBank/DDBJ whole genome shotgun (WGS) entry which is preliminary data.</text>
</comment>
<feature type="compositionally biased region" description="Low complexity" evidence="1">
    <location>
        <begin position="362"/>
        <end position="371"/>
    </location>
</feature>
<dbReference type="EMBL" id="JADGIZ020000014">
    <property type="protein sequence ID" value="KAL2916802.1"/>
    <property type="molecule type" value="Genomic_DNA"/>
</dbReference>
<gene>
    <name evidence="2" type="ORF">HK105_203581</name>
</gene>